<organism evidence="1 2">
    <name type="scientific">Xylanibacillus composti</name>
    <dbReference type="NCBI Taxonomy" id="1572762"/>
    <lineage>
        <taxon>Bacteria</taxon>
        <taxon>Bacillati</taxon>
        <taxon>Bacillota</taxon>
        <taxon>Bacilli</taxon>
        <taxon>Bacillales</taxon>
        <taxon>Paenibacillaceae</taxon>
        <taxon>Xylanibacillus</taxon>
    </lineage>
</organism>
<name>A0A8J4H1B3_9BACL</name>
<reference evidence="1" key="1">
    <citation type="submission" date="2021-04" db="EMBL/GenBank/DDBJ databases">
        <title>Draft genome sequence of Xylanibacillus composti strain K13.</title>
        <authorList>
            <person name="Uke A."/>
            <person name="Chhe C."/>
            <person name="Baramee S."/>
            <person name="Kosugi A."/>
        </authorList>
    </citation>
    <scope>NUCLEOTIDE SEQUENCE</scope>
    <source>
        <strain evidence="1">K13</strain>
    </source>
</reference>
<dbReference type="Proteomes" id="UP000677918">
    <property type="component" value="Unassembled WGS sequence"/>
</dbReference>
<gene>
    <name evidence="1" type="ORF">XYCOK13_00030</name>
</gene>
<sequence>MYFHASRIRLRRLTLFQTILWRLWTLLMRFVKPKGLRRVSLRTDNGFNWILEEWDSKKAMITFRRGGGHQHMAKKVRAFVAIMESRPIHTVDRPDWETVRHVFDSSPRHAADGQIDHVQEV</sequence>
<accession>A0A8J4H1B3</accession>
<comment type="caution">
    <text evidence="1">The sequence shown here is derived from an EMBL/GenBank/DDBJ whole genome shotgun (WGS) entry which is preliminary data.</text>
</comment>
<dbReference type="AlphaFoldDB" id="A0A8J4H1B3"/>
<proteinExistence type="predicted"/>
<evidence type="ECO:0000313" key="2">
    <source>
        <dbReference type="Proteomes" id="UP000677918"/>
    </source>
</evidence>
<dbReference type="EMBL" id="BOVK01000001">
    <property type="protein sequence ID" value="GIQ67179.1"/>
    <property type="molecule type" value="Genomic_DNA"/>
</dbReference>
<evidence type="ECO:0000313" key="1">
    <source>
        <dbReference type="EMBL" id="GIQ67179.1"/>
    </source>
</evidence>
<protein>
    <submittedName>
        <fullName evidence="1">Uncharacterized protein</fullName>
    </submittedName>
</protein>
<keyword evidence="2" id="KW-1185">Reference proteome</keyword>
<dbReference type="RefSeq" id="WP_213409791.1">
    <property type="nucleotide sequence ID" value="NZ_BOVK01000001.1"/>
</dbReference>